<comment type="caution">
    <text evidence="1">The sequence shown here is derived from an EMBL/GenBank/DDBJ whole genome shotgun (WGS) entry which is preliminary data.</text>
</comment>
<evidence type="ECO:0000313" key="2">
    <source>
        <dbReference type="Proteomes" id="UP000245880"/>
    </source>
</evidence>
<organism evidence="1 2">
    <name type="scientific">Dyadobacter jejuensis</name>
    <dbReference type="NCBI Taxonomy" id="1082580"/>
    <lineage>
        <taxon>Bacteria</taxon>
        <taxon>Pseudomonadati</taxon>
        <taxon>Bacteroidota</taxon>
        <taxon>Cytophagia</taxon>
        <taxon>Cytophagales</taxon>
        <taxon>Spirosomataceae</taxon>
        <taxon>Dyadobacter</taxon>
    </lineage>
</organism>
<gene>
    <name evidence="1" type="ORF">CLV98_101503</name>
</gene>
<sequence>MTIGMNSIENLHDNTEFTSLTANVIIMKFLNLYDNRRNSLLIIVSNTSLKFIRKASDHNYELIIVSNIK</sequence>
<keyword evidence="2" id="KW-1185">Reference proteome</keyword>
<accession>A0A316ARU8</accession>
<proteinExistence type="predicted"/>
<evidence type="ECO:0000313" key="1">
    <source>
        <dbReference type="EMBL" id="PWJ60322.1"/>
    </source>
</evidence>
<protein>
    <submittedName>
        <fullName evidence="1">Uncharacterized protein</fullName>
    </submittedName>
</protein>
<reference evidence="1 2" key="1">
    <citation type="submission" date="2018-03" db="EMBL/GenBank/DDBJ databases">
        <title>Genomic Encyclopedia of Archaeal and Bacterial Type Strains, Phase II (KMG-II): from individual species to whole genera.</title>
        <authorList>
            <person name="Goeker M."/>
        </authorList>
    </citation>
    <scope>NUCLEOTIDE SEQUENCE [LARGE SCALE GENOMIC DNA]</scope>
    <source>
        <strain evidence="1 2">DSM 100346</strain>
    </source>
</reference>
<dbReference type="EMBL" id="QGDT01000001">
    <property type="protein sequence ID" value="PWJ60322.1"/>
    <property type="molecule type" value="Genomic_DNA"/>
</dbReference>
<dbReference type="Proteomes" id="UP000245880">
    <property type="component" value="Unassembled WGS sequence"/>
</dbReference>
<name>A0A316ARU8_9BACT</name>
<dbReference type="AlphaFoldDB" id="A0A316ARU8"/>